<dbReference type="GO" id="GO:0003700">
    <property type="term" value="F:DNA-binding transcription factor activity"/>
    <property type="evidence" value="ECO:0007669"/>
    <property type="project" value="InterPro"/>
</dbReference>
<evidence type="ECO:0000256" key="4">
    <source>
        <dbReference type="ARBA" id="ARBA00023163"/>
    </source>
</evidence>
<sequence length="287" mass="30889">MLRTVITEGGFAQAAKALHRSQSSVSYAVGRLQEALGVRLLEIRGRRAVLTDAGATLLGEASPLIDELSRLEDRTRALAAGEDLRIRLLVDSIFPRPSLFAALKAFAGMHPHVEVHLRETVRLTPRDVDGDAFDLAVLIAEPGERGATIVSNVPLIAVAHADHPLVRPETPPNAANLNRCLRVEIRGTEQGQLDDNGKIWWMSTVEAAIEAVRAGLCYGWLPRHLVREHLDSGTLVALPLERGGTRNIPLGLLFGNGHRGRGQAVERLARLLAAEDTGSPPGDGEAG</sequence>
<dbReference type="InterPro" id="IPR036390">
    <property type="entry name" value="WH_DNA-bd_sf"/>
</dbReference>
<evidence type="ECO:0000256" key="1">
    <source>
        <dbReference type="ARBA" id="ARBA00009437"/>
    </source>
</evidence>
<dbReference type="Pfam" id="PF00126">
    <property type="entry name" value="HTH_1"/>
    <property type="match status" value="1"/>
</dbReference>
<dbReference type="InterPro" id="IPR036388">
    <property type="entry name" value="WH-like_DNA-bd_sf"/>
</dbReference>
<evidence type="ECO:0000256" key="3">
    <source>
        <dbReference type="ARBA" id="ARBA00023125"/>
    </source>
</evidence>
<dbReference type="PANTHER" id="PTHR30126:SF88">
    <property type="entry name" value="TRANSCRIPTIONAL REGULATOR-RELATED"/>
    <property type="match status" value="1"/>
</dbReference>
<proteinExistence type="inferred from homology"/>
<dbReference type="AlphaFoldDB" id="A0A5B8RCP1"/>
<dbReference type="EMBL" id="MN079096">
    <property type="protein sequence ID" value="QEA05182.1"/>
    <property type="molecule type" value="Genomic_DNA"/>
</dbReference>
<dbReference type="Gene3D" id="1.10.10.10">
    <property type="entry name" value="Winged helix-like DNA-binding domain superfamily/Winged helix DNA-binding domain"/>
    <property type="match status" value="1"/>
</dbReference>
<evidence type="ECO:0000313" key="6">
    <source>
        <dbReference type="EMBL" id="QEA05182.1"/>
    </source>
</evidence>
<keyword evidence="2" id="KW-0805">Transcription regulation</keyword>
<feature type="domain" description="HTH lysR-type" evidence="5">
    <location>
        <begin position="1"/>
        <end position="51"/>
    </location>
</feature>
<reference evidence="6" key="1">
    <citation type="submission" date="2019-06" db="EMBL/GenBank/DDBJ databases">
        <authorList>
            <person name="Murdoch R.W."/>
            <person name="Fathepure B."/>
        </authorList>
    </citation>
    <scope>NUCLEOTIDE SEQUENCE</scope>
</reference>
<dbReference type="Pfam" id="PF03466">
    <property type="entry name" value="LysR_substrate"/>
    <property type="match status" value="1"/>
</dbReference>
<keyword evidence="3" id="KW-0238">DNA-binding</keyword>
<accession>A0A5B8RCP1</accession>
<dbReference type="SUPFAM" id="SSF53850">
    <property type="entry name" value="Periplasmic binding protein-like II"/>
    <property type="match status" value="1"/>
</dbReference>
<dbReference type="GO" id="GO:0000976">
    <property type="term" value="F:transcription cis-regulatory region binding"/>
    <property type="evidence" value="ECO:0007669"/>
    <property type="project" value="TreeGrafter"/>
</dbReference>
<dbReference type="SUPFAM" id="SSF46785">
    <property type="entry name" value="Winged helix' DNA-binding domain"/>
    <property type="match status" value="1"/>
</dbReference>
<dbReference type="Gene3D" id="3.40.190.290">
    <property type="match status" value="1"/>
</dbReference>
<dbReference type="InterPro" id="IPR000847">
    <property type="entry name" value="LysR_HTH_N"/>
</dbReference>
<evidence type="ECO:0000259" key="5">
    <source>
        <dbReference type="PROSITE" id="PS50931"/>
    </source>
</evidence>
<name>A0A5B8RCP1_9ZZZZ</name>
<comment type="similarity">
    <text evidence="1">Belongs to the LysR transcriptional regulatory family.</text>
</comment>
<dbReference type="PROSITE" id="PS50931">
    <property type="entry name" value="HTH_LYSR"/>
    <property type="match status" value="1"/>
</dbReference>
<organism evidence="6">
    <name type="scientific">uncultured organism</name>
    <dbReference type="NCBI Taxonomy" id="155900"/>
    <lineage>
        <taxon>unclassified sequences</taxon>
        <taxon>environmental samples</taxon>
    </lineage>
</organism>
<gene>
    <name evidence="6" type="primary">allS</name>
    <name evidence="6" type="ORF">KBTEX_01501</name>
</gene>
<dbReference type="InterPro" id="IPR005119">
    <property type="entry name" value="LysR_subst-bd"/>
</dbReference>
<dbReference type="PANTHER" id="PTHR30126">
    <property type="entry name" value="HTH-TYPE TRANSCRIPTIONAL REGULATOR"/>
    <property type="match status" value="1"/>
</dbReference>
<protein>
    <submittedName>
        <fullName evidence="6">HTH-type transcriptional activator AllS</fullName>
    </submittedName>
</protein>
<evidence type="ECO:0000256" key="2">
    <source>
        <dbReference type="ARBA" id="ARBA00023015"/>
    </source>
</evidence>
<keyword evidence="4" id="KW-0804">Transcription</keyword>